<keyword evidence="1" id="KW-0800">Toxin</keyword>
<dbReference type="GO" id="GO:0006952">
    <property type="term" value="P:defense response"/>
    <property type="evidence" value="ECO:0007669"/>
    <property type="project" value="UniProtKB-KW"/>
</dbReference>
<proteinExistence type="evidence at transcript level"/>
<evidence type="ECO:0000256" key="2">
    <source>
        <dbReference type="SAM" id="MobiDB-lite"/>
    </source>
</evidence>
<dbReference type="AlphaFoldDB" id="F2DU34"/>
<dbReference type="Pfam" id="PF00161">
    <property type="entry name" value="RIP"/>
    <property type="match status" value="1"/>
</dbReference>
<keyword evidence="1" id="KW-0652">Protein synthesis inhibitor</keyword>
<comment type="catalytic activity">
    <reaction evidence="1">
        <text>Endohydrolysis of the N-glycosidic bond at one specific adenosine on the 28S rRNA.</text>
        <dbReference type="EC" id="3.2.2.22"/>
    </reaction>
</comment>
<dbReference type="InterPro" id="IPR016138">
    <property type="entry name" value="Ribosome_inactivat_prot_sub1"/>
</dbReference>
<feature type="compositionally biased region" description="Low complexity" evidence="2">
    <location>
        <begin position="597"/>
        <end position="609"/>
    </location>
</feature>
<dbReference type="Pfam" id="PF20241">
    <property type="entry name" value="DUF6598"/>
    <property type="match status" value="1"/>
</dbReference>
<dbReference type="Gene3D" id="3.40.420.10">
    <property type="entry name" value="Ricin (A subunit), domain 1"/>
    <property type="match status" value="1"/>
</dbReference>
<dbReference type="InterPro" id="IPR036041">
    <property type="entry name" value="Ribosome-inact_prot_sf"/>
</dbReference>
<dbReference type="SUPFAM" id="SSF56371">
    <property type="entry name" value="Ribosome inactivating proteins (RIP)"/>
    <property type="match status" value="1"/>
</dbReference>
<name>F2DU34_HORVV</name>
<dbReference type="GO" id="GO:0017148">
    <property type="term" value="P:negative regulation of translation"/>
    <property type="evidence" value="ECO:0007669"/>
    <property type="project" value="UniProtKB-KW"/>
</dbReference>
<comment type="similarity">
    <text evidence="1">Belongs to the ribosome-inactivating protein family.</text>
</comment>
<evidence type="ECO:0000259" key="3">
    <source>
        <dbReference type="Pfam" id="PF20241"/>
    </source>
</evidence>
<dbReference type="GO" id="GO:0030598">
    <property type="term" value="F:rRNA N-glycosylase activity"/>
    <property type="evidence" value="ECO:0007669"/>
    <property type="project" value="UniProtKB-EC"/>
</dbReference>
<organism evidence="4">
    <name type="scientific">Hordeum vulgare subsp. vulgare</name>
    <name type="common">Domesticated barley</name>
    <dbReference type="NCBI Taxonomy" id="112509"/>
    <lineage>
        <taxon>Eukaryota</taxon>
        <taxon>Viridiplantae</taxon>
        <taxon>Streptophyta</taxon>
        <taxon>Embryophyta</taxon>
        <taxon>Tracheophyta</taxon>
        <taxon>Spermatophyta</taxon>
        <taxon>Magnoliopsida</taxon>
        <taxon>Liliopsida</taxon>
        <taxon>Poales</taxon>
        <taxon>Poaceae</taxon>
        <taxon>BOP clade</taxon>
        <taxon>Pooideae</taxon>
        <taxon>Triticodae</taxon>
        <taxon>Triticeae</taxon>
        <taxon>Hordeinae</taxon>
        <taxon>Hordeum</taxon>
    </lineage>
</organism>
<dbReference type="InterPro" id="IPR001574">
    <property type="entry name" value="Ribosome_inactivat_prot"/>
</dbReference>
<dbReference type="PANTHER" id="PTHR33453:SF40">
    <property type="entry name" value="RRNA N-GLYCOSYLASE"/>
    <property type="match status" value="1"/>
</dbReference>
<accession>F2DU34</accession>
<evidence type="ECO:0000313" key="4">
    <source>
        <dbReference type="EMBL" id="BAJ98605.1"/>
    </source>
</evidence>
<sequence length="696" mass="75757">MEGSTSGDHSSDEWELVVRPKKRKSATRILPHASQIVPLRFDCSTGVGDYKVFMKNLREQLTFARHERLDRPLLAKFRPDNPARWMHVKLVSDNHEATLAIRDDTVYLIGFQARNGTWYEFSSSKPSLHLPPQKKESSLHLIEGSTFLDCGVTYGDLLGGAMNLVNMRLGHLQVNLGKLFAIEAVRLLSEYSGGGLTDNHKKALAGLILIICESARMISHFDTVINGWPRAGGKSISRQQVHYVWNWGNMSRFLTGRSRCLQDEERLRQSCGITTEELALGIVHLLLNSPQPPYPTAAGQGQAKPPQPGACGEDGPSGPGNPQQTPPSTASQGGRGHLQQQKSSSASHGGRGHHQQQKQKQLSGTGRHGQPLVEVFSVRANFPVVGTIAVFDGKRGQIIYDSENDLRQAEAPGHGGKDDLVDLVLSGPSRVISADGGSFAIKFDPCESDSDDSIIQLDKDNNLWELECIANDDEYCVLESSITTGLGRTAEVTYAVLNNAVEATIEATLFLSGGTTQGTTHIDGKISAHIPLFSHDDSASVLLFSKAKGKKTDPEIRDARSIPIPLARSVVAMPLCSSLTIKVSLHATTLMHDEEGSTSTSGDASTSTTPAEDHFEHSFDMHLGETCSLSVEGVGKLCICLDIPCSEYKEGTISKETHGTDQKRGNKEGKGNKWIGGTRRMVDRLVDRVKNMMIKS</sequence>
<feature type="domain" description="DUF6598" evidence="3">
    <location>
        <begin position="372"/>
        <end position="589"/>
    </location>
</feature>
<dbReference type="PANTHER" id="PTHR33453">
    <property type="match status" value="1"/>
</dbReference>
<dbReference type="InterPro" id="IPR046533">
    <property type="entry name" value="DUF6598"/>
</dbReference>
<feature type="region of interest" description="Disordered" evidence="2">
    <location>
        <begin position="592"/>
        <end position="611"/>
    </location>
</feature>
<feature type="region of interest" description="Disordered" evidence="2">
    <location>
        <begin position="291"/>
        <end position="367"/>
    </location>
</feature>
<keyword evidence="1" id="KW-0611">Plant defense</keyword>
<feature type="compositionally biased region" description="Polar residues" evidence="2">
    <location>
        <begin position="320"/>
        <end position="332"/>
    </location>
</feature>
<protein>
    <submittedName>
        <fullName evidence="4">Predicted protein</fullName>
    </submittedName>
</protein>
<dbReference type="EMBL" id="AK367402">
    <property type="protein sequence ID" value="BAJ98605.1"/>
    <property type="molecule type" value="mRNA"/>
</dbReference>
<dbReference type="GO" id="GO:0090729">
    <property type="term" value="F:toxin activity"/>
    <property type="evidence" value="ECO:0007669"/>
    <property type="project" value="UniProtKB-KW"/>
</dbReference>
<evidence type="ECO:0000256" key="1">
    <source>
        <dbReference type="RuleBase" id="RU004915"/>
    </source>
</evidence>
<reference evidence="4" key="1">
    <citation type="journal article" date="2011" name="Plant Physiol.">
        <title>Comprehensive sequence analysis of 24,783 barley full-length cDNAs derived from 12 clone libraries.</title>
        <authorList>
            <person name="Matsumoto T."/>
            <person name="Tanaka T."/>
            <person name="Sakai H."/>
            <person name="Amano N."/>
            <person name="Kanamori H."/>
            <person name="Kurita K."/>
            <person name="Kikuta A."/>
            <person name="Kamiya K."/>
            <person name="Yamamoto M."/>
            <person name="Ikawa H."/>
            <person name="Fujii N."/>
            <person name="Hori K."/>
            <person name="Itoh T."/>
            <person name="Sato K."/>
        </authorList>
    </citation>
    <scope>NUCLEOTIDE SEQUENCE</scope>
    <source>
        <tissue evidence="4">Shoot and root</tissue>
    </source>
</reference>
<keyword evidence="1" id="KW-0378">Hydrolase</keyword>